<dbReference type="InterPro" id="IPR013857">
    <property type="entry name" value="NADH-UbQ_OxRdtase-assoc_prot30"/>
</dbReference>
<evidence type="ECO:0000313" key="4">
    <source>
        <dbReference type="EMBL" id="CAE8616144.1"/>
    </source>
</evidence>
<dbReference type="PANTHER" id="PTHR13194:SF19">
    <property type="entry name" value="NAD(P)-BINDING ROSSMANN-FOLD SUPERFAMILY PROTEIN"/>
    <property type="match status" value="1"/>
</dbReference>
<gene>
    <name evidence="4" type="ORF">PGLA1383_LOCUS33847</name>
</gene>
<name>A0A813FZX8_POLGL</name>
<dbReference type="OrthoDB" id="426386at2759"/>
<dbReference type="SUPFAM" id="SSF49785">
    <property type="entry name" value="Galactose-binding domain-like"/>
    <property type="match status" value="1"/>
</dbReference>
<proteinExistence type="inferred from homology"/>
<dbReference type="GO" id="GO:0051082">
    <property type="term" value="F:unfolded protein binding"/>
    <property type="evidence" value="ECO:0007669"/>
    <property type="project" value="TreeGrafter"/>
</dbReference>
<feature type="domain" description="NADH:ubiquinone oxidoreductase intermediate-associated protein 30" evidence="3">
    <location>
        <begin position="311"/>
        <end position="469"/>
    </location>
</feature>
<dbReference type="PANTHER" id="PTHR13194">
    <property type="entry name" value="COMPLEX I INTERMEDIATE-ASSOCIATED PROTEIN 30"/>
    <property type="match status" value="1"/>
</dbReference>
<sequence>MVGLLSRRDDDDSCGFNVCDLAVLEGETEILDMMAYADQDLPRIEKVVVVLVIEVVLHPVLLFEDKLYSKAKLLGLGIVRELSQQSLGAISEASAGSAKNDEAPLPPKGITRQPSMSARPSERPLPTCLVLLRLQKKVPGMLSNSLLMPDTNDLVLGKTMQLDDRSIAWRPLPYSPAYCASIARRDAGSVSAPALHVMMASDNLDTTSVMVAAAMSSKPMRDCRSASSKPAARNLEDEDGGALSEASLVFSLRVLRPGLVTLAAATVGLGVAYGAFRVGGVLWRVKGYRDSAKAAAKLGPDGFIIAGTSSSRPLKWFVIDDQVMGGRSSSAITISSTGSIEFGGVINTTGGGFSSCRTLGDDEPLGFPAGAKAIEVTVTGDARQYKLTLHTADSWAMTVPSWQHDFRAEGGRQTFTLPLKDFKASKQGKVVADAVLEPSRITGVGINLSLYDMLGKPNKHFGDGPFKVELHSLSVIE</sequence>
<comment type="caution">
    <text evidence="4">The sequence shown here is derived from an EMBL/GenBank/DDBJ whole genome shotgun (WGS) entry which is preliminary data.</text>
</comment>
<feature type="region of interest" description="Disordered" evidence="2">
    <location>
        <begin position="93"/>
        <end position="122"/>
    </location>
</feature>
<dbReference type="Pfam" id="PF08547">
    <property type="entry name" value="CIA30"/>
    <property type="match status" value="1"/>
</dbReference>
<dbReference type="Proteomes" id="UP000654075">
    <property type="component" value="Unassembled WGS sequence"/>
</dbReference>
<reference evidence="4" key="1">
    <citation type="submission" date="2021-02" db="EMBL/GenBank/DDBJ databases">
        <authorList>
            <person name="Dougan E. K."/>
            <person name="Rhodes N."/>
            <person name="Thang M."/>
            <person name="Chan C."/>
        </authorList>
    </citation>
    <scope>NUCLEOTIDE SEQUENCE</scope>
</reference>
<comment type="similarity">
    <text evidence="1">Belongs to the CIA30 family.</text>
</comment>
<organism evidence="4 5">
    <name type="scientific">Polarella glacialis</name>
    <name type="common">Dinoflagellate</name>
    <dbReference type="NCBI Taxonomy" id="89957"/>
    <lineage>
        <taxon>Eukaryota</taxon>
        <taxon>Sar</taxon>
        <taxon>Alveolata</taxon>
        <taxon>Dinophyceae</taxon>
        <taxon>Suessiales</taxon>
        <taxon>Suessiaceae</taxon>
        <taxon>Polarella</taxon>
    </lineage>
</organism>
<evidence type="ECO:0000259" key="3">
    <source>
        <dbReference type="Pfam" id="PF08547"/>
    </source>
</evidence>
<evidence type="ECO:0000313" key="5">
    <source>
        <dbReference type="Proteomes" id="UP000654075"/>
    </source>
</evidence>
<keyword evidence="5" id="KW-1185">Reference proteome</keyword>
<dbReference type="GO" id="GO:0010257">
    <property type="term" value="P:NADH dehydrogenase complex assembly"/>
    <property type="evidence" value="ECO:0007669"/>
    <property type="project" value="TreeGrafter"/>
</dbReference>
<dbReference type="AlphaFoldDB" id="A0A813FZX8"/>
<dbReference type="InterPro" id="IPR039131">
    <property type="entry name" value="NDUFAF1"/>
</dbReference>
<dbReference type="EMBL" id="CAJNNV010025799">
    <property type="protein sequence ID" value="CAE8616144.1"/>
    <property type="molecule type" value="Genomic_DNA"/>
</dbReference>
<dbReference type="InterPro" id="IPR008979">
    <property type="entry name" value="Galactose-bd-like_sf"/>
</dbReference>
<evidence type="ECO:0000256" key="1">
    <source>
        <dbReference type="ARBA" id="ARBA00007884"/>
    </source>
</evidence>
<accession>A0A813FZX8</accession>
<protein>
    <recommendedName>
        <fullName evidence="3">NADH:ubiquinone oxidoreductase intermediate-associated protein 30 domain-containing protein</fullName>
    </recommendedName>
</protein>
<evidence type="ECO:0000256" key="2">
    <source>
        <dbReference type="SAM" id="MobiDB-lite"/>
    </source>
</evidence>